<dbReference type="PROSITE" id="PS51318">
    <property type="entry name" value="TAT"/>
    <property type="match status" value="1"/>
</dbReference>
<feature type="signal peptide" evidence="3">
    <location>
        <begin position="1"/>
        <end position="21"/>
    </location>
</feature>
<feature type="chain" id="PRO_5029492833" description="LysM domain-containing protein" evidence="3">
    <location>
        <begin position="22"/>
        <end position="272"/>
    </location>
</feature>
<reference evidence="4 5" key="1">
    <citation type="submission" date="2020-02" db="EMBL/GenBank/DDBJ databases">
        <title>Geodermatophilus sabuli CPCC 205279 I12A-02694.</title>
        <authorList>
            <person name="Jiang Z."/>
        </authorList>
    </citation>
    <scope>NUCLEOTIDE SEQUENCE [LARGE SCALE GENOMIC DNA]</scope>
    <source>
        <strain evidence="4 5">I12A-02694</strain>
    </source>
</reference>
<evidence type="ECO:0000313" key="5">
    <source>
        <dbReference type="Proteomes" id="UP000470246"/>
    </source>
</evidence>
<keyword evidence="2" id="KW-0472">Membrane</keyword>
<dbReference type="Gene3D" id="3.10.350.10">
    <property type="entry name" value="LysM domain"/>
    <property type="match status" value="1"/>
</dbReference>
<sequence>MSTRRLLVTTAAMAGTAAALVAVTPDLSWSTDTGWDLQRAAETAGAETLLLSGVAVLAWLTWAWGAVGLLLTALAALPGSTGALARTSARLVLPAGARRAAAIALGVGLAGGPLVAGCASAPPPPVTVALTSAAAERPVADWPFPATATPAPGPTAAATPTPGPAAATPAPATAAPEPAPSAAAAPAPVPSSPGGVADWPRRDPGDHVVLRGECLWEIAAGDVRSRSGAEPSDAEVARAVQAWWAANRSVIGPDPDVLLPGQVLRPPPEAAP</sequence>
<keyword evidence="3" id="KW-0732">Signal</keyword>
<feature type="compositionally biased region" description="Low complexity" evidence="1">
    <location>
        <begin position="145"/>
        <end position="197"/>
    </location>
</feature>
<feature type="region of interest" description="Disordered" evidence="1">
    <location>
        <begin position="252"/>
        <end position="272"/>
    </location>
</feature>
<protein>
    <recommendedName>
        <fullName evidence="6">LysM domain-containing protein</fullName>
    </recommendedName>
</protein>
<proteinExistence type="predicted"/>
<dbReference type="InterPro" id="IPR036779">
    <property type="entry name" value="LysM_dom_sf"/>
</dbReference>
<dbReference type="RefSeq" id="WP_163480457.1">
    <property type="nucleotide sequence ID" value="NZ_JAAGWF010000007.1"/>
</dbReference>
<dbReference type="AlphaFoldDB" id="A0A7K3VX89"/>
<dbReference type="Proteomes" id="UP000470246">
    <property type="component" value="Unassembled WGS sequence"/>
</dbReference>
<gene>
    <name evidence="4" type="ORF">GCU56_05150</name>
</gene>
<evidence type="ECO:0000256" key="1">
    <source>
        <dbReference type="SAM" id="MobiDB-lite"/>
    </source>
</evidence>
<accession>A0A7K3VX89</accession>
<evidence type="ECO:0000256" key="2">
    <source>
        <dbReference type="SAM" id="Phobius"/>
    </source>
</evidence>
<feature type="transmembrane region" description="Helical" evidence="2">
    <location>
        <begin position="54"/>
        <end position="77"/>
    </location>
</feature>
<keyword evidence="5" id="KW-1185">Reference proteome</keyword>
<feature type="region of interest" description="Disordered" evidence="1">
    <location>
        <begin position="142"/>
        <end position="204"/>
    </location>
</feature>
<name>A0A7K3VX89_9ACTN</name>
<evidence type="ECO:0008006" key="6">
    <source>
        <dbReference type="Google" id="ProtNLM"/>
    </source>
</evidence>
<comment type="caution">
    <text evidence="4">The sequence shown here is derived from an EMBL/GenBank/DDBJ whole genome shotgun (WGS) entry which is preliminary data.</text>
</comment>
<keyword evidence="2" id="KW-1133">Transmembrane helix</keyword>
<dbReference type="EMBL" id="JAAGWF010000007">
    <property type="protein sequence ID" value="NEK57261.1"/>
    <property type="molecule type" value="Genomic_DNA"/>
</dbReference>
<keyword evidence="2" id="KW-0812">Transmembrane</keyword>
<organism evidence="4 5">
    <name type="scientific">Geodermatophilus sabuli</name>
    <dbReference type="NCBI Taxonomy" id="1564158"/>
    <lineage>
        <taxon>Bacteria</taxon>
        <taxon>Bacillati</taxon>
        <taxon>Actinomycetota</taxon>
        <taxon>Actinomycetes</taxon>
        <taxon>Geodermatophilales</taxon>
        <taxon>Geodermatophilaceae</taxon>
        <taxon>Geodermatophilus</taxon>
    </lineage>
</organism>
<evidence type="ECO:0000256" key="3">
    <source>
        <dbReference type="SAM" id="SignalP"/>
    </source>
</evidence>
<evidence type="ECO:0000313" key="4">
    <source>
        <dbReference type="EMBL" id="NEK57261.1"/>
    </source>
</evidence>
<dbReference type="InterPro" id="IPR006311">
    <property type="entry name" value="TAT_signal"/>
</dbReference>